<name>F0W3F9_9STRA</name>
<dbReference type="Gene3D" id="1.25.40.430">
    <property type="match status" value="1"/>
</dbReference>
<feature type="region of interest" description="Disordered" evidence="1">
    <location>
        <begin position="568"/>
        <end position="615"/>
    </location>
</feature>
<dbReference type="EMBL" id="FR824065">
    <property type="protein sequence ID" value="CCA16338.1"/>
    <property type="molecule type" value="Genomic_DNA"/>
</dbReference>
<evidence type="ECO:0000256" key="1">
    <source>
        <dbReference type="SAM" id="MobiDB-lite"/>
    </source>
</evidence>
<dbReference type="FunFam" id="1.25.40.430:FF:000003">
    <property type="entry name" value="Checkpoint serine/threonine-protein kinase BUB1"/>
    <property type="match status" value="1"/>
</dbReference>
<evidence type="ECO:0000313" key="4">
    <source>
        <dbReference type="EMBL" id="CCA16338.1"/>
    </source>
</evidence>
<feature type="region of interest" description="Disordered" evidence="1">
    <location>
        <begin position="301"/>
        <end position="321"/>
    </location>
</feature>
<proteinExistence type="predicted"/>
<accession>F0W3F9</accession>
<protein>
    <submittedName>
        <fullName evidence="3">Uncharacterized protein AlNc14C13G1527</fullName>
    </submittedName>
    <submittedName>
        <fullName evidence="4">Uncharacterized protein AlNc14C20G2113</fullName>
    </submittedName>
</protein>
<reference evidence="3" key="1">
    <citation type="journal article" date="2011" name="PLoS Biol.">
        <title>Gene gain and loss during evolution of obligate parasitism in the white rust pathogen of Arabidopsis thaliana.</title>
        <authorList>
            <person name="Kemen E."/>
            <person name="Gardiner A."/>
            <person name="Schultz-Larsen T."/>
            <person name="Kemen A.C."/>
            <person name="Balmuth A.L."/>
            <person name="Robert-Seilaniantz A."/>
            <person name="Bailey K."/>
            <person name="Holub E."/>
            <person name="Studholme D.J."/>
            <person name="Maclean D."/>
            <person name="Jones J.D."/>
        </authorList>
    </citation>
    <scope>NUCLEOTIDE SEQUENCE</scope>
</reference>
<dbReference type="GO" id="GO:0004672">
    <property type="term" value="F:protein kinase activity"/>
    <property type="evidence" value="ECO:0007669"/>
    <property type="project" value="TreeGrafter"/>
</dbReference>
<evidence type="ECO:0000313" key="3">
    <source>
        <dbReference type="EMBL" id="CCA15602.1"/>
    </source>
</evidence>
<feature type="region of interest" description="Disordered" evidence="1">
    <location>
        <begin position="333"/>
        <end position="389"/>
    </location>
</feature>
<dbReference type="EMBL" id="FR824058">
    <property type="protein sequence ID" value="CCA15602.1"/>
    <property type="molecule type" value="Genomic_DNA"/>
</dbReference>
<dbReference type="GO" id="GO:0032991">
    <property type="term" value="C:protein-containing complex"/>
    <property type="evidence" value="ECO:0007669"/>
    <property type="project" value="UniProtKB-ARBA"/>
</dbReference>
<sequence>MESKQSDDNKNTDFEWENSKENVIPLQRGRNVSELNQELSKQQRHHISNRAELFKQSQEWELTIESYKGDDPLSLWMGYIRWIESKTPNDTRKKLTVLEQCTRSLKNDAQYHNSSKYLTIWIQYANLVTNPKDIFKYLYQNKIGQHVALFYIGWALVLERLGDHAQAHKIFLKAIQKNAKPSQLLEQKFQEFQRRMSRHWLRMNETGHTQESEADLANERRVLENLHTFQSLDQNVSSSRLRSAQHARNHANSENPEFSVHEDSIELSPEITEESDAKWKELGTVEEQDKENVITPTVWNQSGLHSRPEAENPELSTTRVPPRGETLKVYIDENLGKDKPQVKHPGGRKRSLHQREDLNPTEEEMLLKKPLKNFDRASEPPKSIGKDEQYPVQDIKLARGITSERPAYDSESIRNKDGAVMCFEELRARKFRAKPRPTDDVQKSTKQRITTTAGTSEVRGQRGVNAFLKPQSSGIRDASDSTLEERKNYTAPEFKSRQLNPIVFDEVTEDVTINTRVAMADVNEMFCSPKESFDEVAPIKFLSKAWEVNRTEPVERKLQFSIYEDSLESHGPKAEDGNGQALTEHPFRSEPEKVAVNTRSTLNKARKPLASRDDIVKKSRLTNRDVMLKLQEKIVDADSSSTTRNEQ</sequence>
<dbReference type="GO" id="GO:0051754">
    <property type="term" value="P:meiotic sister chromatid cohesion, centromeric"/>
    <property type="evidence" value="ECO:0007669"/>
    <property type="project" value="TreeGrafter"/>
</dbReference>
<organism evidence="3">
    <name type="scientific">Albugo laibachii Nc14</name>
    <dbReference type="NCBI Taxonomy" id="890382"/>
    <lineage>
        <taxon>Eukaryota</taxon>
        <taxon>Sar</taxon>
        <taxon>Stramenopiles</taxon>
        <taxon>Oomycota</taxon>
        <taxon>Peronosporomycetes</taxon>
        <taxon>Albuginales</taxon>
        <taxon>Albuginaceae</taxon>
        <taxon>Albugo</taxon>
    </lineage>
</organism>
<reference evidence="3" key="2">
    <citation type="submission" date="2011-02" db="EMBL/GenBank/DDBJ databases">
        <authorList>
            <person name="MacLean D."/>
        </authorList>
    </citation>
    <scope>NUCLEOTIDE SEQUENCE</scope>
</reference>
<dbReference type="PANTHER" id="PTHR14030:SF4">
    <property type="entry name" value="BUB1 KINASE, ISOFORM A-RELATED"/>
    <property type="match status" value="1"/>
</dbReference>
<dbReference type="InterPro" id="IPR011990">
    <property type="entry name" value="TPR-like_helical_dom_sf"/>
</dbReference>
<dbReference type="SUPFAM" id="SSF48452">
    <property type="entry name" value="TPR-like"/>
    <property type="match status" value="1"/>
</dbReference>
<dbReference type="PANTHER" id="PTHR14030">
    <property type="entry name" value="MITOTIC CHECKPOINT SERINE/THREONINE-PROTEIN KINASE BUB1"/>
    <property type="match status" value="1"/>
</dbReference>
<dbReference type="InterPro" id="IPR013212">
    <property type="entry name" value="Mad3/Bub1_I"/>
</dbReference>
<dbReference type="AlphaFoldDB" id="F0W3F9"/>
<dbReference type="HOGENOM" id="CLU_020453_0_0_1"/>
<feature type="compositionally biased region" description="Basic and acidic residues" evidence="1">
    <location>
        <begin position="372"/>
        <end position="389"/>
    </location>
</feature>
<dbReference type="GO" id="GO:0007094">
    <property type="term" value="P:mitotic spindle assembly checkpoint signaling"/>
    <property type="evidence" value="ECO:0007669"/>
    <property type="project" value="InterPro"/>
</dbReference>
<gene>
    <name evidence="3" type="primary">AlNc14C13G1527</name>
    <name evidence="4" type="synonym">AlNc14C20G2113</name>
    <name evidence="3" type="ORF">ALNC14_017450</name>
    <name evidence="4" type="ORF">ALNC14_024810</name>
</gene>
<dbReference type="SMART" id="SM00777">
    <property type="entry name" value="Mad3_BUB1_I"/>
    <property type="match status" value="1"/>
</dbReference>
<dbReference type="InterPro" id="IPR015661">
    <property type="entry name" value="Bub1/Mad3"/>
</dbReference>
<evidence type="ECO:0000259" key="2">
    <source>
        <dbReference type="PROSITE" id="PS51489"/>
    </source>
</evidence>
<dbReference type="Pfam" id="PF08311">
    <property type="entry name" value="Mad3_BUB1_I"/>
    <property type="match status" value="1"/>
</dbReference>
<feature type="domain" description="BUB1 N-terminal" evidence="2">
    <location>
        <begin position="60"/>
        <end position="217"/>
    </location>
</feature>
<dbReference type="PROSITE" id="PS51489">
    <property type="entry name" value="BUB1_N"/>
    <property type="match status" value="1"/>
</dbReference>
<feature type="region of interest" description="Disordered" evidence="1">
    <location>
        <begin position="434"/>
        <end position="457"/>
    </location>
</feature>